<reference evidence="2 5" key="2">
    <citation type="submission" date="2018-07" db="EMBL/GenBank/DDBJ databases">
        <title>Genomic Encyclopedia of Archaeal and Bacterial Type Strains, Phase II (KMG-II): from individual species to whole genera.</title>
        <authorList>
            <person name="Goeker M."/>
        </authorList>
    </citation>
    <scope>NUCLEOTIDE SEQUENCE [LARGE SCALE GENOMIC DNA]</scope>
    <source>
        <strain evidence="2 5">JA575</strain>
    </source>
</reference>
<reference evidence="3 4" key="1">
    <citation type="submission" date="2017-08" db="EMBL/GenBank/DDBJ databases">
        <authorList>
            <person name="de Groot N.N."/>
        </authorList>
    </citation>
    <scope>NUCLEOTIDE SEQUENCE [LARGE SCALE GENOMIC DNA]</scope>
    <source>
        <strain evidence="3 4">JA575</strain>
    </source>
</reference>
<dbReference type="Proteomes" id="UP000256343">
    <property type="component" value="Unassembled WGS sequence"/>
</dbReference>
<gene>
    <name evidence="2" type="ORF">BJ125_11178</name>
    <name evidence="3" type="ORF">SAMN05892882_11178</name>
</gene>
<dbReference type="Proteomes" id="UP000252631">
    <property type="component" value="Unassembled WGS sequence"/>
</dbReference>
<accession>A0A336JNH3</accession>
<feature type="compositionally biased region" description="Basic and acidic residues" evidence="1">
    <location>
        <begin position="1"/>
        <end position="16"/>
    </location>
</feature>
<evidence type="ECO:0000313" key="3">
    <source>
        <dbReference type="EMBL" id="SSW91317.1"/>
    </source>
</evidence>
<dbReference type="RefSeq" id="WP_167443198.1">
    <property type="nucleotide sequence ID" value="NZ_QRDT01000011.1"/>
</dbReference>
<feature type="region of interest" description="Disordered" evidence="1">
    <location>
        <begin position="1"/>
        <end position="56"/>
    </location>
</feature>
<organism evidence="3 4">
    <name type="scientific">Rhodopseudomonas pentothenatexigens</name>
    <dbReference type="NCBI Taxonomy" id="999699"/>
    <lineage>
        <taxon>Bacteria</taxon>
        <taxon>Pseudomonadati</taxon>
        <taxon>Pseudomonadota</taxon>
        <taxon>Alphaproteobacteria</taxon>
        <taxon>Hyphomicrobiales</taxon>
        <taxon>Nitrobacteraceae</taxon>
        <taxon>Rhodopseudomonas</taxon>
    </lineage>
</organism>
<evidence type="ECO:0000256" key="1">
    <source>
        <dbReference type="SAM" id="MobiDB-lite"/>
    </source>
</evidence>
<proteinExistence type="predicted"/>
<sequence>MAEQRKTERDQTKPRDSGGAGHHLPPRSDDAPVDDTDRNTDRVITPPPPPDRTKGG</sequence>
<protein>
    <submittedName>
        <fullName evidence="3">Uncharacterized protein</fullName>
    </submittedName>
</protein>
<name>A0A336JNH3_9BRAD</name>
<dbReference type="AlphaFoldDB" id="A0A336JNH3"/>
<feature type="compositionally biased region" description="Basic and acidic residues" evidence="1">
    <location>
        <begin position="26"/>
        <end position="41"/>
    </location>
</feature>
<evidence type="ECO:0000313" key="2">
    <source>
        <dbReference type="EMBL" id="RED33241.1"/>
    </source>
</evidence>
<dbReference type="EMBL" id="UFQQ01000011">
    <property type="protein sequence ID" value="SSW91317.1"/>
    <property type="molecule type" value="Genomic_DNA"/>
</dbReference>
<keyword evidence="5" id="KW-1185">Reference proteome</keyword>
<evidence type="ECO:0000313" key="4">
    <source>
        <dbReference type="Proteomes" id="UP000252631"/>
    </source>
</evidence>
<evidence type="ECO:0000313" key="5">
    <source>
        <dbReference type="Proteomes" id="UP000256343"/>
    </source>
</evidence>
<dbReference type="EMBL" id="QRDT01000011">
    <property type="protein sequence ID" value="RED33241.1"/>
    <property type="molecule type" value="Genomic_DNA"/>
</dbReference>